<feature type="domain" description="Serpin" evidence="1">
    <location>
        <begin position="1"/>
        <end position="98"/>
    </location>
</feature>
<dbReference type="Pfam" id="PF00079">
    <property type="entry name" value="Serpin"/>
    <property type="match status" value="1"/>
</dbReference>
<evidence type="ECO:0000313" key="3">
    <source>
        <dbReference type="Proteomes" id="UP000824001"/>
    </source>
</evidence>
<sequence>ELSAALAGMGMTDAFDMGLADFSGMGESGLGGIFISRVLHETFIEVTPQGTRAAAVTVIEAPAGAEPPQDLKTVICDRPFAYMIVDTEYNVPLFFGVVTGDAF</sequence>
<dbReference type="Proteomes" id="UP000824001">
    <property type="component" value="Unassembled WGS sequence"/>
</dbReference>
<dbReference type="InterPro" id="IPR023796">
    <property type="entry name" value="Serpin_dom"/>
</dbReference>
<dbReference type="PANTHER" id="PTHR11461:SF211">
    <property type="entry name" value="GH10112P-RELATED"/>
    <property type="match status" value="1"/>
</dbReference>
<comment type="caution">
    <text evidence="2">The sequence shown here is derived from an EMBL/GenBank/DDBJ whole genome shotgun (WGS) entry which is preliminary data.</text>
</comment>
<reference evidence="2" key="1">
    <citation type="submission" date="2020-10" db="EMBL/GenBank/DDBJ databases">
        <authorList>
            <person name="Gilroy R."/>
        </authorList>
    </citation>
    <scope>NUCLEOTIDE SEQUENCE</scope>
    <source>
        <strain evidence="2">ChiHjej10B9-9673</strain>
    </source>
</reference>
<dbReference type="PANTHER" id="PTHR11461">
    <property type="entry name" value="SERINE PROTEASE INHIBITOR, SERPIN"/>
    <property type="match status" value="1"/>
</dbReference>
<name>A0A9D1JVQ8_9FIRM</name>
<evidence type="ECO:0000313" key="2">
    <source>
        <dbReference type="EMBL" id="HIS66504.1"/>
    </source>
</evidence>
<dbReference type="GO" id="GO:0004867">
    <property type="term" value="F:serine-type endopeptidase inhibitor activity"/>
    <property type="evidence" value="ECO:0007669"/>
    <property type="project" value="InterPro"/>
</dbReference>
<feature type="non-terminal residue" evidence="2">
    <location>
        <position position="1"/>
    </location>
</feature>
<evidence type="ECO:0000259" key="1">
    <source>
        <dbReference type="Pfam" id="PF00079"/>
    </source>
</evidence>
<organism evidence="2 3">
    <name type="scientific">Candidatus Scatomorpha merdipullorum</name>
    <dbReference type="NCBI Taxonomy" id="2840927"/>
    <lineage>
        <taxon>Bacteria</taxon>
        <taxon>Bacillati</taxon>
        <taxon>Bacillota</taxon>
        <taxon>Clostridia</taxon>
        <taxon>Eubacteriales</taxon>
        <taxon>Candidatus Scatomorpha</taxon>
    </lineage>
</organism>
<dbReference type="Gene3D" id="3.30.497.10">
    <property type="entry name" value="Antithrombin, subunit I, domain 2"/>
    <property type="match status" value="1"/>
</dbReference>
<reference evidence="2" key="2">
    <citation type="journal article" date="2021" name="PeerJ">
        <title>Extensive microbial diversity within the chicken gut microbiome revealed by metagenomics and culture.</title>
        <authorList>
            <person name="Gilroy R."/>
            <person name="Ravi A."/>
            <person name="Getino M."/>
            <person name="Pursley I."/>
            <person name="Horton D.L."/>
            <person name="Alikhan N.F."/>
            <person name="Baker D."/>
            <person name="Gharbi K."/>
            <person name="Hall N."/>
            <person name="Watson M."/>
            <person name="Adriaenssens E.M."/>
            <person name="Foster-Nyarko E."/>
            <person name="Jarju S."/>
            <person name="Secka A."/>
            <person name="Antonio M."/>
            <person name="Oren A."/>
            <person name="Chaudhuri R.R."/>
            <person name="La Ragione R."/>
            <person name="Hildebrand F."/>
            <person name="Pallen M.J."/>
        </authorList>
    </citation>
    <scope>NUCLEOTIDE SEQUENCE</scope>
    <source>
        <strain evidence="2">ChiHjej10B9-9673</strain>
    </source>
</reference>
<accession>A0A9D1JVQ8</accession>
<dbReference type="SUPFAM" id="SSF56574">
    <property type="entry name" value="Serpins"/>
    <property type="match status" value="1"/>
</dbReference>
<dbReference type="InterPro" id="IPR000215">
    <property type="entry name" value="Serpin_fam"/>
</dbReference>
<gene>
    <name evidence="2" type="ORF">IAC18_02960</name>
</gene>
<protein>
    <recommendedName>
        <fullName evidence="1">Serpin domain-containing protein</fullName>
    </recommendedName>
</protein>
<dbReference type="InterPro" id="IPR036186">
    <property type="entry name" value="Serpin_sf"/>
</dbReference>
<proteinExistence type="predicted"/>
<dbReference type="AlphaFoldDB" id="A0A9D1JVQ8"/>
<dbReference type="GO" id="GO:0005615">
    <property type="term" value="C:extracellular space"/>
    <property type="evidence" value="ECO:0007669"/>
    <property type="project" value="InterPro"/>
</dbReference>
<dbReference type="EMBL" id="DVJK01000080">
    <property type="protein sequence ID" value="HIS66504.1"/>
    <property type="molecule type" value="Genomic_DNA"/>
</dbReference>
<dbReference type="InterPro" id="IPR042178">
    <property type="entry name" value="Serpin_sf_1"/>
</dbReference>